<dbReference type="OrthoDB" id="9786584at2"/>
<keyword evidence="1" id="KW-0413">Isomerase</keyword>
<evidence type="ECO:0000259" key="3">
    <source>
        <dbReference type="Pfam" id="PF01261"/>
    </source>
</evidence>
<feature type="region of interest" description="Disordered" evidence="2">
    <location>
        <begin position="1"/>
        <end position="114"/>
    </location>
</feature>
<comment type="caution">
    <text evidence="4">The sequence shown here is derived from an EMBL/GenBank/DDBJ whole genome shotgun (WGS) entry which is preliminary data.</text>
</comment>
<dbReference type="AlphaFoldDB" id="A0A2T7UXP1"/>
<dbReference type="InterPro" id="IPR013022">
    <property type="entry name" value="Xyl_isomerase-like_TIM-brl"/>
</dbReference>
<dbReference type="SUPFAM" id="SSF51658">
    <property type="entry name" value="Xylose isomerase-like"/>
    <property type="match status" value="1"/>
</dbReference>
<dbReference type="GO" id="GO:0008903">
    <property type="term" value="F:hydroxypyruvate isomerase activity"/>
    <property type="evidence" value="ECO:0007669"/>
    <property type="project" value="TreeGrafter"/>
</dbReference>
<dbReference type="PANTHER" id="PTHR43489">
    <property type="entry name" value="ISOMERASE"/>
    <property type="match status" value="1"/>
</dbReference>
<proteinExistence type="predicted"/>
<dbReference type="InterPro" id="IPR036237">
    <property type="entry name" value="Xyl_isomerase-like_sf"/>
</dbReference>
<dbReference type="InterPro" id="IPR050417">
    <property type="entry name" value="Sugar_Epim/Isomerase"/>
</dbReference>
<name>A0A2T7UXP1_9RHOB</name>
<feature type="compositionally biased region" description="Basic and acidic residues" evidence="2">
    <location>
        <begin position="1"/>
        <end position="11"/>
    </location>
</feature>
<evidence type="ECO:0000256" key="2">
    <source>
        <dbReference type="SAM" id="MobiDB-lite"/>
    </source>
</evidence>
<feature type="compositionally biased region" description="Gly residues" evidence="2">
    <location>
        <begin position="38"/>
        <end position="47"/>
    </location>
</feature>
<dbReference type="PANTHER" id="PTHR43489:SF6">
    <property type="entry name" value="HYDROXYPYRUVATE ISOMERASE-RELATED"/>
    <property type="match status" value="1"/>
</dbReference>
<accession>A0A2T7UXP1</accession>
<feature type="compositionally biased region" description="Basic residues" evidence="2">
    <location>
        <begin position="88"/>
        <end position="105"/>
    </location>
</feature>
<evidence type="ECO:0000313" key="5">
    <source>
        <dbReference type="Proteomes" id="UP000244810"/>
    </source>
</evidence>
<dbReference type="EMBL" id="QDDR01000001">
    <property type="protein sequence ID" value="PVE49319.1"/>
    <property type="molecule type" value="Genomic_DNA"/>
</dbReference>
<protein>
    <recommendedName>
        <fullName evidence="3">Xylose isomerase-like TIM barrel domain-containing protein</fullName>
    </recommendedName>
</protein>
<dbReference type="GO" id="GO:0046487">
    <property type="term" value="P:glyoxylate metabolic process"/>
    <property type="evidence" value="ECO:0007669"/>
    <property type="project" value="TreeGrafter"/>
</dbReference>
<sequence length="367" mass="39098">MGGRSGADRPPPRPAPPGRGAGAGHGPRPRTGDDAGLRGLGRHLGGGGRDHLAPRRPDAPLLAGGRVSRRHDARRCLRPRPLRERVPDHRRRRRHPPGRGRHRPPPRPAAARLGQPCRDAVRRFSANLGFLWTDRPLPEAIRAAKAAGFAAVECHFPYAIPAAQVAAALTETGLPMVSLNTRPGGPGEFGLAALRGREAEARAAIDDALAYAAATGTGAVHVMAGRHGDEATFRANLAHACDRAPPGVTILIEAINAHDVPGYHLASQAQAAETLAALNRPNLKQMFDCYHVGRTEGDIAATFRAHRTRIGHVQFAAVPDRGPPDHGSVDYASLLPQLDWPGFIGAEYRPNGATEASLDWLTRLSSC</sequence>
<feature type="domain" description="Xylose isomerase-like TIM barrel" evidence="3">
    <location>
        <begin position="141"/>
        <end position="363"/>
    </location>
</feature>
<dbReference type="Pfam" id="PF01261">
    <property type="entry name" value="AP_endonuc_2"/>
    <property type="match status" value="1"/>
</dbReference>
<evidence type="ECO:0000256" key="1">
    <source>
        <dbReference type="ARBA" id="ARBA00023235"/>
    </source>
</evidence>
<organism evidence="4 5">
    <name type="scientific">Pararhodobacter aggregans</name>
    <dbReference type="NCBI Taxonomy" id="404875"/>
    <lineage>
        <taxon>Bacteria</taxon>
        <taxon>Pseudomonadati</taxon>
        <taxon>Pseudomonadota</taxon>
        <taxon>Alphaproteobacteria</taxon>
        <taxon>Rhodobacterales</taxon>
        <taxon>Paracoccaceae</taxon>
        <taxon>Pararhodobacter</taxon>
    </lineage>
</organism>
<feature type="compositionally biased region" description="Basic residues" evidence="2">
    <location>
        <begin position="67"/>
        <end position="80"/>
    </location>
</feature>
<evidence type="ECO:0000313" key="4">
    <source>
        <dbReference type="EMBL" id="PVE49319.1"/>
    </source>
</evidence>
<dbReference type="Proteomes" id="UP000244810">
    <property type="component" value="Unassembled WGS sequence"/>
</dbReference>
<keyword evidence="5" id="KW-1185">Reference proteome</keyword>
<feature type="compositionally biased region" description="Basic and acidic residues" evidence="2">
    <location>
        <begin position="48"/>
        <end position="58"/>
    </location>
</feature>
<reference evidence="4 5" key="1">
    <citation type="journal article" date="2011" name="Syst. Appl. Microbiol.">
        <title>Defluviimonas denitrificans gen. nov., sp. nov., and Pararhodobacter aggregans gen. nov., sp. nov., non-phototrophic Rhodobacteraceae from the biofilter of a marine aquaculture.</title>
        <authorList>
            <person name="Foesel B.U."/>
            <person name="Drake H.L."/>
            <person name="Schramm A."/>
        </authorList>
    </citation>
    <scope>NUCLEOTIDE SEQUENCE [LARGE SCALE GENOMIC DNA]</scope>
    <source>
        <strain evidence="4 5">D1-19</strain>
    </source>
</reference>
<dbReference type="Gene3D" id="3.20.20.150">
    <property type="entry name" value="Divalent-metal-dependent TIM barrel enzymes"/>
    <property type="match status" value="1"/>
</dbReference>
<gene>
    <name evidence="4" type="ORF">DDE23_02635</name>
</gene>